<keyword evidence="7" id="KW-1185">Reference proteome</keyword>
<dbReference type="PANTHER" id="PTHR21399:SF0">
    <property type="entry name" value="METHYLOSOME SUBUNIT PICLN"/>
    <property type="match status" value="1"/>
</dbReference>
<dbReference type="Gene3D" id="2.30.29.30">
    <property type="entry name" value="Pleckstrin-homology domain (PH domain)/Phosphotyrosine-binding domain (PTB)"/>
    <property type="match status" value="1"/>
</dbReference>
<dbReference type="GO" id="GO:0000387">
    <property type="term" value="P:spliceosomal snRNP assembly"/>
    <property type="evidence" value="ECO:0007669"/>
    <property type="project" value="TreeGrafter"/>
</dbReference>
<evidence type="ECO:0000313" key="6">
    <source>
        <dbReference type="EMBL" id="KAF1848015.1"/>
    </source>
</evidence>
<comment type="caution">
    <text evidence="6">The sequence shown here is derived from an EMBL/GenBank/DDBJ whole genome shotgun (WGS) entry which is preliminary data.</text>
</comment>
<keyword evidence="4" id="KW-0539">Nucleus</keyword>
<organism evidence="6 7">
    <name type="scientific">Cucurbitaria berberidis CBS 394.84</name>
    <dbReference type="NCBI Taxonomy" id="1168544"/>
    <lineage>
        <taxon>Eukaryota</taxon>
        <taxon>Fungi</taxon>
        <taxon>Dikarya</taxon>
        <taxon>Ascomycota</taxon>
        <taxon>Pezizomycotina</taxon>
        <taxon>Dothideomycetes</taxon>
        <taxon>Pleosporomycetidae</taxon>
        <taxon>Pleosporales</taxon>
        <taxon>Pleosporineae</taxon>
        <taxon>Cucurbitariaceae</taxon>
        <taxon>Cucurbitaria</taxon>
    </lineage>
</organism>
<dbReference type="GeneID" id="63851968"/>
<dbReference type="InterPro" id="IPR039924">
    <property type="entry name" value="ICln/Lot5/Saf5"/>
</dbReference>
<proteinExistence type="predicted"/>
<dbReference type="PANTHER" id="PTHR21399">
    <property type="entry name" value="CHLORIDE CONDUCTANCE REGULATORY PROTEIN ICLN"/>
    <property type="match status" value="1"/>
</dbReference>
<evidence type="ECO:0000256" key="3">
    <source>
        <dbReference type="ARBA" id="ARBA00022490"/>
    </source>
</evidence>
<dbReference type="GO" id="GO:0005681">
    <property type="term" value="C:spliceosomal complex"/>
    <property type="evidence" value="ECO:0007669"/>
    <property type="project" value="TreeGrafter"/>
</dbReference>
<evidence type="ECO:0000256" key="5">
    <source>
        <dbReference type="SAM" id="MobiDB-lite"/>
    </source>
</evidence>
<evidence type="ECO:0008006" key="8">
    <source>
        <dbReference type="Google" id="ProtNLM"/>
    </source>
</evidence>
<protein>
    <recommendedName>
        <fullName evidence="8">Regulator of volume decrease after cellular swelling-domain-containing protein</fullName>
    </recommendedName>
</protein>
<name>A0A9P4LAF8_9PLEO</name>
<feature type="compositionally biased region" description="Basic and acidic residues" evidence="5">
    <location>
        <begin position="243"/>
        <end position="254"/>
    </location>
</feature>
<accession>A0A9P4LAF8</accession>
<evidence type="ECO:0000256" key="1">
    <source>
        <dbReference type="ARBA" id="ARBA00004123"/>
    </source>
</evidence>
<feature type="region of interest" description="Disordered" evidence="5">
    <location>
        <begin position="212"/>
        <end position="254"/>
    </location>
</feature>
<comment type="subcellular location">
    <subcellularLocation>
        <location evidence="2">Cytoplasm</location>
    </subcellularLocation>
    <subcellularLocation>
        <location evidence="1">Nucleus</location>
    </subcellularLocation>
</comment>
<dbReference type="GO" id="GO:0005829">
    <property type="term" value="C:cytosol"/>
    <property type="evidence" value="ECO:0007669"/>
    <property type="project" value="TreeGrafter"/>
</dbReference>
<evidence type="ECO:0000256" key="2">
    <source>
        <dbReference type="ARBA" id="ARBA00004496"/>
    </source>
</evidence>
<dbReference type="GO" id="GO:0034715">
    <property type="term" value="C:pICln-Sm protein complex"/>
    <property type="evidence" value="ECO:0007669"/>
    <property type="project" value="TreeGrafter"/>
</dbReference>
<gene>
    <name evidence="6" type="ORF">K460DRAFT_374955</name>
</gene>
<dbReference type="AlphaFoldDB" id="A0A9P4LAF8"/>
<feature type="region of interest" description="Disordered" evidence="5">
    <location>
        <begin position="1"/>
        <end position="25"/>
    </location>
</feature>
<dbReference type="GO" id="GO:0045292">
    <property type="term" value="P:mRNA cis splicing, via spliceosome"/>
    <property type="evidence" value="ECO:0007669"/>
    <property type="project" value="TreeGrafter"/>
</dbReference>
<dbReference type="Proteomes" id="UP000800039">
    <property type="component" value="Unassembled WGS sequence"/>
</dbReference>
<dbReference type="RefSeq" id="XP_040790578.1">
    <property type="nucleotide sequence ID" value="XM_040934717.1"/>
</dbReference>
<dbReference type="EMBL" id="ML976615">
    <property type="protein sequence ID" value="KAF1848015.1"/>
    <property type="molecule type" value="Genomic_DNA"/>
</dbReference>
<dbReference type="InterPro" id="IPR011993">
    <property type="entry name" value="PH-like_dom_sf"/>
</dbReference>
<dbReference type="Pfam" id="PF03517">
    <property type="entry name" value="Voldacs"/>
    <property type="match status" value="1"/>
</dbReference>
<keyword evidence="3" id="KW-0963">Cytoplasm</keyword>
<evidence type="ECO:0000313" key="7">
    <source>
        <dbReference type="Proteomes" id="UP000800039"/>
    </source>
</evidence>
<evidence type="ECO:0000256" key="4">
    <source>
        <dbReference type="ARBA" id="ARBA00023242"/>
    </source>
</evidence>
<feature type="compositionally biased region" description="Gly residues" evidence="5">
    <location>
        <begin position="215"/>
        <end position="225"/>
    </location>
</feature>
<reference evidence="6" key="1">
    <citation type="submission" date="2020-01" db="EMBL/GenBank/DDBJ databases">
        <authorList>
            <consortium name="DOE Joint Genome Institute"/>
            <person name="Haridas S."/>
            <person name="Albert R."/>
            <person name="Binder M."/>
            <person name="Bloem J."/>
            <person name="Labutti K."/>
            <person name="Salamov A."/>
            <person name="Andreopoulos B."/>
            <person name="Baker S.E."/>
            <person name="Barry K."/>
            <person name="Bills G."/>
            <person name="Bluhm B.H."/>
            <person name="Cannon C."/>
            <person name="Castanera R."/>
            <person name="Culley D.E."/>
            <person name="Daum C."/>
            <person name="Ezra D."/>
            <person name="Gonzalez J.B."/>
            <person name="Henrissat B."/>
            <person name="Kuo A."/>
            <person name="Liang C."/>
            <person name="Lipzen A."/>
            <person name="Lutzoni F."/>
            <person name="Magnuson J."/>
            <person name="Mondo S."/>
            <person name="Nolan M."/>
            <person name="Ohm R."/>
            <person name="Pangilinan J."/>
            <person name="Park H.-J."/>
            <person name="Ramirez L."/>
            <person name="Alfaro M."/>
            <person name="Sun H."/>
            <person name="Tritt A."/>
            <person name="Yoshinaga Y."/>
            <person name="Zwiers L.-H."/>
            <person name="Turgeon B.G."/>
            <person name="Goodwin S.B."/>
            <person name="Spatafora J.W."/>
            <person name="Crous P.W."/>
            <person name="Grigoriev I.V."/>
        </authorList>
    </citation>
    <scope>NUCLEOTIDE SEQUENCE</scope>
    <source>
        <strain evidence="6">CBS 394.84</strain>
    </source>
</reference>
<sequence length="254" mass="27414">MALRHLDTAPKSADFTPLQEHQEQTPSTFFGAKPVLYAQYEGLTLSAPASQLEQDAAFARFSSERDGEDALVRNVDLFVSSENLILFQSTPSLTGVAIPYPSIALHATMKYKSTIEALYMNLSLNDVETVNDDEDIQVLELTVLPPSYSSNPDTACIEAIFAAMNICADLHPDPNASDEDGEDVLDETAPGATGWITAENMDEYVDEDGNFRGTVIGGEDLGPGAGTVRHREDGEGANGTNGDDGHEGKYYRTS</sequence>
<dbReference type="OrthoDB" id="19714at2759"/>